<dbReference type="InterPro" id="IPR007012">
    <property type="entry name" value="PolA_pol_cen_dom"/>
</dbReference>
<feature type="domain" description="Poly(A) polymerase RNA-binding" evidence="16">
    <location>
        <begin position="364"/>
        <end position="423"/>
    </location>
</feature>
<feature type="binding site" evidence="14">
    <location>
        <position position="110"/>
    </location>
    <ligand>
        <name>Mg(2+)</name>
        <dbReference type="ChEBI" id="CHEBI:18420"/>
        <label>1</label>
        <note>catalytic</note>
    </ligand>
</feature>
<evidence type="ECO:0000259" key="17">
    <source>
        <dbReference type="Pfam" id="PF04928"/>
    </source>
</evidence>
<feature type="region of interest" description="Disordered" evidence="15">
    <location>
        <begin position="502"/>
        <end position="528"/>
    </location>
</feature>
<dbReference type="GO" id="GO:0006397">
    <property type="term" value="P:mRNA processing"/>
    <property type="evidence" value="ECO:0007669"/>
    <property type="project" value="UniProtKB-KW"/>
</dbReference>
<evidence type="ECO:0000259" key="16">
    <source>
        <dbReference type="Pfam" id="PF04926"/>
    </source>
</evidence>
<keyword evidence="7 12" id="KW-0547">Nucleotide-binding</keyword>
<feature type="domain" description="Poly(A) polymerase nucleotidyltransferase" evidence="18">
    <location>
        <begin position="17"/>
        <end position="209"/>
    </location>
</feature>
<feature type="compositionally biased region" description="Polar residues" evidence="15">
    <location>
        <begin position="518"/>
        <end position="528"/>
    </location>
</feature>
<evidence type="ECO:0000256" key="8">
    <source>
        <dbReference type="ARBA" id="ARBA00022840"/>
    </source>
</evidence>
<dbReference type="InterPro" id="IPR007010">
    <property type="entry name" value="PolA_pol_RNA-bd_dom"/>
</dbReference>
<keyword evidence="8 12" id="KW-0067">ATP-binding</keyword>
<dbReference type="PANTHER" id="PTHR10682">
    <property type="entry name" value="POLY A POLYMERASE"/>
    <property type="match status" value="1"/>
</dbReference>
<keyword evidence="5 12" id="KW-0808">Transferase</keyword>
<protein>
    <recommendedName>
        <fullName evidence="12">Poly(A) polymerase</fullName>
        <ecNumber evidence="12">2.7.7.19</ecNumber>
    </recommendedName>
</protein>
<keyword evidence="20" id="KW-1185">Reference proteome</keyword>
<feature type="binding site" evidence="13">
    <location>
        <position position="232"/>
    </location>
    <ligand>
        <name>ATP</name>
        <dbReference type="ChEBI" id="CHEBI:30616"/>
    </ligand>
</feature>
<proteinExistence type="inferred from homology"/>
<dbReference type="EC" id="2.7.7.19" evidence="12"/>
<evidence type="ECO:0000256" key="6">
    <source>
        <dbReference type="ARBA" id="ARBA00022723"/>
    </source>
</evidence>
<dbReference type="OrthoDB" id="412748at2759"/>
<feature type="binding site" evidence="13">
    <location>
        <begin position="108"/>
        <end position="110"/>
    </location>
    <ligand>
        <name>ATP</name>
        <dbReference type="ChEBI" id="CHEBI:30616"/>
    </ligand>
</feature>
<keyword evidence="4 12" id="KW-0507">mRNA processing</keyword>
<dbReference type="InParanoid" id="G0N3U7"/>
<evidence type="ECO:0000256" key="12">
    <source>
        <dbReference type="PIRNR" id="PIRNR018425"/>
    </source>
</evidence>
<feature type="binding site" evidence="13">
    <location>
        <position position="162"/>
    </location>
    <ligand>
        <name>ATP</name>
        <dbReference type="ChEBI" id="CHEBI:30616"/>
    </ligand>
</feature>
<dbReference type="OMA" id="CHPYPKE"/>
<dbReference type="Gene3D" id="3.30.70.590">
    <property type="entry name" value="Poly(A) polymerase predicted RNA binding domain"/>
    <property type="match status" value="1"/>
</dbReference>
<evidence type="ECO:0000256" key="15">
    <source>
        <dbReference type="SAM" id="MobiDB-lite"/>
    </source>
</evidence>
<dbReference type="PANTHER" id="PTHR10682:SF10">
    <property type="entry name" value="POLYNUCLEOTIDE ADENYLYLTRANSFERASE"/>
    <property type="match status" value="1"/>
</dbReference>
<comment type="subcellular location">
    <subcellularLocation>
        <location evidence="2 12">Nucleus</location>
    </subcellularLocation>
</comment>
<dbReference type="eggNOG" id="KOG2245">
    <property type="taxonomic scope" value="Eukaryota"/>
</dbReference>
<dbReference type="Proteomes" id="UP000008068">
    <property type="component" value="Unassembled WGS sequence"/>
</dbReference>
<evidence type="ECO:0000256" key="9">
    <source>
        <dbReference type="ARBA" id="ARBA00022842"/>
    </source>
</evidence>
<evidence type="ECO:0000256" key="2">
    <source>
        <dbReference type="ARBA" id="ARBA00004123"/>
    </source>
</evidence>
<evidence type="ECO:0000256" key="5">
    <source>
        <dbReference type="ARBA" id="ARBA00022679"/>
    </source>
</evidence>
<dbReference type="SUPFAM" id="SSF55003">
    <property type="entry name" value="PAP/Archaeal CCA-adding enzyme, C-terminal domain"/>
    <property type="match status" value="1"/>
</dbReference>
<organism evidence="20">
    <name type="scientific">Caenorhabditis brenneri</name>
    <name type="common">Nematode worm</name>
    <dbReference type="NCBI Taxonomy" id="135651"/>
    <lineage>
        <taxon>Eukaryota</taxon>
        <taxon>Metazoa</taxon>
        <taxon>Ecdysozoa</taxon>
        <taxon>Nematoda</taxon>
        <taxon>Chromadorea</taxon>
        <taxon>Rhabditida</taxon>
        <taxon>Rhabditina</taxon>
        <taxon>Rhabditomorpha</taxon>
        <taxon>Rhabditoidea</taxon>
        <taxon>Rhabditidae</taxon>
        <taxon>Peloderinae</taxon>
        <taxon>Caenorhabditis</taxon>
    </lineage>
</organism>
<dbReference type="Pfam" id="PF04926">
    <property type="entry name" value="PAP_RNA-bind"/>
    <property type="match status" value="1"/>
</dbReference>
<dbReference type="InterPro" id="IPR043519">
    <property type="entry name" value="NT_sf"/>
</dbReference>
<reference evidence="20" key="1">
    <citation type="submission" date="2011-07" db="EMBL/GenBank/DDBJ databases">
        <authorList>
            <consortium name="Caenorhabditis brenneri Sequencing and Analysis Consortium"/>
            <person name="Wilson R.K."/>
        </authorList>
    </citation>
    <scope>NUCLEOTIDE SEQUENCE [LARGE SCALE GENOMIC DNA]</scope>
    <source>
        <strain evidence="20">PB2801</strain>
    </source>
</reference>
<dbReference type="FunFam" id="3.30.460.10:FF:000002">
    <property type="entry name" value="Poly(A) polymerase alpha, putative"/>
    <property type="match status" value="1"/>
</dbReference>
<dbReference type="GO" id="GO:1990817">
    <property type="term" value="F:poly(A) RNA polymerase activity"/>
    <property type="evidence" value="ECO:0007669"/>
    <property type="project" value="UniProtKB-UniRule"/>
</dbReference>
<evidence type="ECO:0000256" key="10">
    <source>
        <dbReference type="ARBA" id="ARBA00023242"/>
    </source>
</evidence>
<dbReference type="InterPro" id="IPR011068">
    <property type="entry name" value="NuclTrfase_I-like_C"/>
</dbReference>
<dbReference type="CDD" id="cd05402">
    <property type="entry name" value="NT_PAP_TUTase"/>
    <property type="match status" value="1"/>
</dbReference>
<gene>
    <name evidence="19" type="ORF">CAEBREN_12609</name>
</gene>
<feature type="binding site" evidence="14">
    <location>
        <position position="110"/>
    </location>
    <ligand>
        <name>Mg(2+)</name>
        <dbReference type="ChEBI" id="CHEBI:18420"/>
        <label>2</label>
        <note>catalytic</note>
    </ligand>
</feature>
<evidence type="ECO:0000256" key="11">
    <source>
        <dbReference type="ARBA" id="ARBA00048830"/>
    </source>
</evidence>
<dbReference type="Gene3D" id="1.10.1410.10">
    <property type="match status" value="1"/>
</dbReference>
<feature type="binding site" evidence="13">
    <location>
        <begin position="95"/>
        <end position="97"/>
    </location>
    <ligand>
        <name>ATP</name>
        <dbReference type="ChEBI" id="CHEBI:30616"/>
    </ligand>
</feature>
<dbReference type="HOGENOM" id="CLU_011511_4_0_1"/>
<dbReference type="Pfam" id="PF04928">
    <property type="entry name" value="PAP_central"/>
    <property type="match status" value="1"/>
</dbReference>
<keyword evidence="9 14" id="KW-0460">Magnesium</keyword>
<feature type="binding site" evidence="13">
    <location>
        <position position="223"/>
    </location>
    <ligand>
        <name>ATP</name>
        <dbReference type="ChEBI" id="CHEBI:30616"/>
    </ligand>
</feature>
<dbReference type="GO" id="GO:0005524">
    <property type="term" value="F:ATP binding"/>
    <property type="evidence" value="ECO:0007669"/>
    <property type="project" value="UniProtKB-UniRule"/>
</dbReference>
<dbReference type="InterPro" id="IPR048840">
    <property type="entry name" value="PolA_pol_NTPase"/>
</dbReference>
<feature type="binding site" evidence="14">
    <location>
        <position position="108"/>
    </location>
    <ligand>
        <name>Mg(2+)</name>
        <dbReference type="ChEBI" id="CHEBI:18420"/>
        <label>1</label>
        <note>catalytic</note>
    </ligand>
</feature>
<evidence type="ECO:0000259" key="18">
    <source>
        <dbReference type="Pfam" id="PF20750"/>
    </source>
</evidence>
<evidence type="ECO:0000256" key="1">
    <source>
        <dbReference type="ARBA" id="ARBA00001936"/>
    </source>
</evidence>
<dbReference type="GO" id="GO:0046872">
    <property type="term" value="F:metal ion binding"/>
    <property type="evidence" value="ECO:0007669"/>
    <property type="project" value="UniProtKB-KW"/>
</dbReference>
<dbReference type="SUPFAM" id="SSF81301">
    <property type="entry name" value="Nucleotidyltransferase"/>
    <property type="match status" value="1"/>
</dbReference>
<dbReference type="Gene3D" id="3.30.460.10">
    <property type="entry name" value="Beta Polymerase, domain 2"/>
    <property type="match status" value="1"/>
</dbReference>
<accession>G0N3U7</accession>
<keyword evidence="6 14" id="KW-0479">Metal-binding</keyword>
<evidence type="ECO:0000256" key="14">
    <source>
        <dbReference type="PIRSR" id="PIRSR018425-2"/>
    </source>
</evidence>
<evidence type="ECO:0000256" key="13">
    <source>
        <dbReference type="PIRSR" id="PIRSR018425-1"/>
    </source>
</evidence>
<dbReference type="SUPFAM" id="SSF81631">
    <property type="entry name" value="PAP/OAS1 substrate-binding domain"/>
    <property type="match status" value="1"/>
</dbReference>
<feature type="domain" description="Poly(A) polymerase central" evidence="17">
    <location>
        <begin position="214"/>
        <end position="362"/>
    </location>
</feature>
<dbReference type="GO" id="GO:0005634">
    <property type="term" value="C:nucleus"/>
    <property type="evidence" value="ECO:0007669"/>
    <property type="project" value="UniProtKB-SubCell"/>
</dbReference>
<dbReference type="Pfam" id="PF20750">
    <property type="entry name" value="PAP_NTPase"/>
    <property type="match status" value="1"/>
</dbReference>
<evidence type="ECO:0000256" key="4">
    <source>
        <dbReference type="ARBA" id="ARBA00022664"/>
    </source>
</evidence>
<dbReference type="PIRSF" id="PIRSF018425">
    <property type="entry name" value="PolyA_polymerase"/>
    <property type="match status" value="1"/>
</dbReference>
<evidence type="ECO:0000256" key="7">
    <source>
        <dbReference type="ARBA" id="ARBA00022741"/>
    </source>
</evidence>
<sequence length="528" mass="59455">MSSASSAAATTTTKIYGVSQPISLAQPTPKDLSLTCSLLQELKSVGSFEAKEETTKRIQVLQFLNATVKKWIQGISSARLPNGKFFEAGGQVVSFGSYRLGVHSSGGDIDSVVIAPRQVSRTDFFTSLKDILIRNPNVKNLNAVEKAFVPIMTFEFAGVDVDLLFARLDLAVIPDKIDLTDDNLLKNMDQESVRSLNGVRVAEKLLQLVPNRESFCMTLRAIKVWAKSHGVYSNAMGFFGGITWALLVARTCQLYPNASPSRLVQKVFYVFSTWNYPSPIVLCMPTRERADMLTLDNLCWGRNHADRFHLMPIITPAFPEQNSTHNVSRSTMEVIKKEMADALVICNDIFDGKCDWKFLFEEVNFYSQYKHFVVMKLDAKKEETENSYGGFLESRFRQLIGAFERNRGIKMAHLNPKKCQPTSKAQSLWFIGLEFDDVVKNMDLTREIDNFKWNLNVQAKQIAGFEEVELDISYAKRSQLIKYMPPAELKKGRFFVAKGSAEDNKENAGGLKRKCDNPMSSVVSKKQC</sequence>
<comment type="function">
    <text evidence="12">Polymerase that creates the 3'-poly(A) tail of mRNA's.</text>
</comment>
<dbReference type="InterPro" id="IPR014492">
    <property type="entry name" value="PolyA_polymerase"/>
</dbReference>
<evidence type="ECO:0000313" key="20">
    <source>
        <dbReference type="Proteomes" id="UP000008068"/>
    </source>
</evidence>
<comment type="similarity">
    <text evidence="3 12">Belongs to the poly(A) polymerase family.</text>
</comment>
<dbReference type="GO" id="GO:0003723">
    <property type="term" value="F:RNA binding"/>
    <property type="evidence" value="ECO:0007669"/>
    <property type="project" value="UniProtKB-UniRule"/>
</dbReference>
<comment type="catalytic activity">
    <reaction evidence="11 12">
        <text>RNA(n) + ATP = RNA(n)-3'-adenine ribonucleotide + diphosphate</text>
        <dbReference type="Rhea" id="RHEA:11332"/>
        <dbReference type="Rhea" id="RHEA-COMP:14527"/>
        <dbReference type="Rhea" id="RHEA-COMP:17347"/>
        <dbReference type="ChEBI" id="CHEBI:30616"/>
        <dbReference type="ChEBI" id="CHEBI:33019"/>
        <dbReference type="ChEBI" id="CHEBI:140395"/>
        <dbReference type="ChEBI" id="CHEBI:173115"/>
        <dbReference type="EC" id="2.7.7.19"/>
    </reaction>
</comment>
<keyword evidence="10 12" id="KW-0539">Nucleus</keyword>
<name>G0N3U7_CAEBE</name>
<dbReference type="EMBL" id="GL379835">
    <property type="protein sequence ID" value="EGT51857.1"/>
    <property type="molecule type" value="Genomic_DNA"/>
</dbReference>
<dbReference type="GO" id="GO:0031123">
    <property type="term" value="P:RNA 3'-end processing"/>
    <property type="evidence" value="ECO:0007669"/>
    <property type="project" value="InterPro"/>
</dbReference>
<dbReference type="STRING" id="135651.G0N3U7"/>
<comment type="cofactor">
    <cofactor evidence="14">
        <name>Mg(2+)</name>
        <dbReference type="ChEBI" id="CHEBI:18420"/>
    </cofactor>
    <text evidence="14">Binds 2 magnesium ions. Also active with manganese.</text>
</comment>
<evidence type="ECO:0000256" key="3">
    <source>
        <dbReference type="ARBA" id="ARBA00010912"/>
    </source>
</evidence>
<dbReference type="AlphaFoldDB" id="G0N3U7"/>
<comment type="cofactor">
    <cofactor evidence="1">
        <name>Mn(2+)</name>
        <dbReference type="ChEBI" id="CHEBI:29035"/>
    </cofactor>
</comment>
<dbReference type="FunFam" id="1.10.1410.10:FF:000001">
    <property type="entry name" value="Putative poly(A) polymerase gamma"/>
    <property type="match status" value="1"/>
</dbReference>
<feature type="binding site" evidence="14">
    <location>
        <position position="108"/>
    </location>
    <ligand>
        <name>Mg(2+)</name>
        <dbReference type="ChEBI" id="CHEBI:18420"/>
        <label>2</label>
        <note>catalytic</note>
    </ligand>
</feature>
<feature type="binding site" evidence="14">
    <location>
        <position position="162"/>
    </location>
    <ligand>
        <name>Mg(2+)</name>
        <dbReference type="ChEBI" id="CHEBI:18420"/>
        <label>2</label>
        <note>catalytic</note>
    </ligand>
</feature>
<evidence type="ECO:0000313" key="19">
    <source>
        <dbReference type="EMBL" id="EGT51857.1"/>
    </source>
</evidence>